<comment type="function">
    <text evidence="2 16">Acts on leucine, isoleucine and valine.</text>
</comment>
<dbReference type="InterPro" id="IPR043132">
    <property type="entry name" value="BCAT-like_C"/>
</dbReference>
<dbReference type="Gene3D" id="3.30.470.10">
    <property type="match status" value="1"/>
</dbReference>
<dbReference type="EMBL" id="AP018732">
    <property type="protein sequence ID" value="BBE42825.1"/>
    <property type="molecule type" value="Genomic_DNA"/>
</dbReference>
<dbReference type="OrthoDB" id="6469at2157"/>
<dbReference type="KEGG" id="ccai:NAS2_1438"/>
<keyword evidence="10 16" id="KW-0663">Pyridoxal phosphate</keyword>
<dbReference type="UniPathway" id="UPA00047">
    <property type="reaction ID" value="UER00058"/>
</dbReference>
<dbReference type="GO" id="GO:0052656">
    <property type="term" value="F:L-isoleucine-2-oxoglutarate transaminase activity"/>
    <property type="evidence" value="ECO:0007669"/>
    <property type="project" value="RHEA"/>
</dbReference>
<evidence type="ECO:0000313" key="17">
    <source>
        <dbReference type="EMBL" id="BBE42825.1"/>
    </source>
</evidence>
<dbReference type="Proteomes" id="UP000509448">
    <property type="component" value="Chromosome"/>
</dbReference>
<dbReference type="GO" id="GO:0052655">
    <property type="term" value="F:L-valine-2-oxoglutarate transaminase activity"/>
    <property type="evidence" value="ECO:0007669"/>
    <property type="project" value="RHEA"/>
</dbReference>
<evidence type="ECO:0000256" key="2">
    <source>
        <dbReference type="ARBA" id="ARBA00003109"/>
    </source>
</evidence>
<comment type="catalytic activity">
    <reaction evidence="14 16">
        <text>L-leucine + 2-oxoglutarate = 4-methyl-2-oxopentanoate + L-glutamate</text>
        <dbReference type="Rhea" id="RHEA:18321"/>
        <dbReference type="ChEBI" id="CHEBI:16810"/>
        <dbReference type="ChEBI" id="CHEBI:17865"/>
        <dbReference type="ChEBI" id="CHEBI:29985"/>
        <dbReference type="ChEBI" id="CHEBI:57427"/>
        <dbReference type="EC" id="2.6.1.42"/>
    </reaction>
</comment>
<keyword evidence="8 16" id="KW-0028">Amino-acid biosynthesis</keyword>
<comment type="catalytic activity">
    <reaction evidence="13 16">
        <text>L-isoleucine + 2-oxoglutarate = (S)-3-methyl-2-oxopentanoate + L-glutamate</text>
        <dbReference type="Rhea" id="RHEA:24801"/>
        <dbReference type="ChEBI" id="CHEBI:16810"/>
        <dbReference type="ChEBI" id="CHEBI:29985"/>
        <dbReference type="ChEBI" id="CHEBI:35146"/>
        <dbReference type="ChEBI" id="CHEBI:58045"/>
        <dbReference type="EC" id="2.6.1.42"/>
    </reaction>
</comment>
<evidence type="ECO:0000256" key="5">
    <source>
        <dbReference type="ARBA" id="ARBA00005072"/>
    </source>
</evidence>
<dbReference type="PANTHER" id="PTHR42743">
    <property type="entry name" value="AMINO-ACID AMINOTRANSFERASE"/>
    <property type="match status" value="1"/>
</dbReference>
<comment type="pathway">
    <text evidence="4 16">Amino-acid biosynthesis; L-valine biosynthesis; L-valine from pyruvate: step 4/4.</text>
</comment>
<evidence type="ECO:0000256" key="12">
    <source>
        <dbReference type="ARBA" id="ARBA00048212"/>
    </source>
</evidence>
<dbReference type="AlphaFoldDB" id="A0A4P2VPL6"/>
<dbReference type="InterPro" id="IPR036038">
    <property type="entry name" value="Aminotransferase-like"/>
</dbReference>
<accession>A0A4P2VPL6</accession>
<dbReference type="Gene3D" id="3.20.10.10">
    <property type="entry name" value="D-amino Acid Aminotransferase, subunit A, domain 2"/>
    <property type="match status" value="1"/>
</dbReference>
<sequence>MLKHSPSYPLGVNVPEAKYIWLDGRLIPWADATTHLMTHSLHYGTAVFEGIRGYASGGELYVFRLLDHMRRLEASARIYGFPMRYRPEDLVSATLELLRADELHEDVYIRPLSYLGYGTIGLVFSEVEPHVAVIAFPYGKYFHKEGVNLMISTWRRICQEATPPAAKVSGHYVNSVLAKMEALKHGFDDALMLDSNGYLSEGTGENVFIVRDGALITPPSSAGILEGITRDTIIRLAKEEGIPVEVRDVARHELYLSDEVFLAGTAAEITPVLSVDGRPIGGGAPGPLTSRVKVLYESVVRGRDPRHPEWRTPVYVRGS</sequence>
<keyword evidence="18" id="KW-1185">Reference proteome</keyword>
<dbReference type="InterPro" id="IPR005785">
    <property type="entry name" value="B_amino_transI"/>
</dbReference>
<evidence type="ECO:0000313" key="18">
    <source>
        <dbReference type="Proteomes" id="UP000509448"/>
    </source>
</evidence>
<dbReference type="InterPro" id="IPR033939">
    <property type="entry name" value="BCAT_family"/>
</dbReference>
<evidence type="ECO:0000256" key="14">
    <source>
        <dbReference type="ARBA" id="ARBA00049229"/>
    </source>
</evidence>
<dbReference type="GO" id="GO:0052654">
    <property type="term" value="F:L-leucine-2-oxoglutarate transaminase activity"/>
    <property type="evidence" value="ECO:0007669"/>
    <property type="project" value="RHEA"/>
</dbReference>
<evidence type="ECO:0000256" key="13">
    <source>
        <dbReference type="ARBA" id="ARBA00048798"/>
    </source>
</evidence>
<keyword evidence="11 16" id="KW-0100">Branched-chain amino acid biosynthesis</keyword>
<protein>
    <recommendedName>
        <fullName evidence="16">Branched-chain-amino-acid aminotransferase</fullName>
        <shortName evidence="16">BCAT</shortName>
        <ecNumber evidence="16">2.6.1.42</ecNumber>
    </recommendedName>
</protein>
<dbReference type="UniPathway" id="UPA00049">
    <property type="reaction ID" value="UER00062"/>
</dbReference>
<dbReference type="FunFam" id="3.20.10.10:FF:000002">
    <property type="entry name" value="D-alanine aminotransferase"/>
    <property type="match status" value="1"/>
</dbReference>
<comment type="cofactor">
    <cofactor evidence="1 16">
        <name>pyridoxal 5'-phosphate</name>
        <dbReference type="ChEBI" id="CHEBI:597326"/>
    </cofactor>
</comment>
<evidence type="ECO:0000256" key="6">
    <source>
        <dbReference type="ARBA" id="ARBA00009320"/>
    </source>
</evidence>
<evidence type="ECO:0000256" key="16">
    <source>
        <dbReference type="RuleBase" id="RU364094"/>
    </source>
</evidence>
<comment type="catalytic activity">
    <reaction evidence="12 16">
        <text>L-valine + 2-oxoglutarate = 3-methyl-2-oxobutanoate + L-glutamate</text>
        <dbReference type="Rhea" id="RHEA:24813"/>
        <dbReference type="ChEBI" id="CHEBI:11851"/>
        <dbReference type="ChEBI" id="CHEBI:16810"/>
        <dbReference type="ChEBI" id="CHEBI:29985"/>
        <dbReference type="ChEBI" id="CHEBI:57762"/>
        <dbReference type="EC" id="2.6.1.42"/>
    </reaction>
</comment>
<comment type="pathway">
    <text evidence="5 16">Amino-acid biosynthesis; L-leucine biosynthesis; L-leucine from 3-methyl-2-oxobutanoate: step 4/4.</text>
</comment>
<evidence type="ECO:0000256" key="7">
    <source>
        <dbReference type="ARBA" id="ARBA00022576"/>
    </source>
</evidence>
<comment type="pathway">
    <text evidence="3 16">Amino-acid biosynthesis; L-isoleucine biosynthesis; L-isoleucine from 2-oxobutanoate: step 4/4.</text>
</comment>
<evidence type="ECO:0000256" key="4">
    <source>
        <dbReference type="ARBA" id="ARBA00004931"/>
    </source>
</evidence>
<reference evidence="17 18" key="1">
    <citation type="journal article" date="2019" name="ISME J.">
        <title>Isolation and characterization of a thermophilic sulfur- and iron-reducing thaumarchaeote from a terrestrial acidic hot spring.</title>
        <authorList>
            <person name="Kato S."/>
            <person name="Itoh T."/>
            <person name="Yuki M."/>
            <person name="Nagamori M."/>
            <person name="Ohnishi M."/>
            <person name="Uematsu K."/>
            <person name="Suzuki K."/>
            <person name="Takashina T."/>
            <person name="Ohkuma M."/>
        </authorList>
    </citation>
    <scope>NUCLEOTIDE SEQUENCE [LARGE SCALE GENOMIC DNA]</scope>
    <source>
        <strain evidence="17 18">NAS-02</strain>
    </source>
</reference>
<comment type="similarity">
    <text evidence="6 15">Belongs to the class-IV pyridoxal-phosphate-dependent aminotransferase family.</text>
</comment>
<proteinExistence type="inferred from homology"/>
<dbReference type="InterPro" id="IPR050571">
    <property type="entry name" value="Class-IV_PLP-Dep_Aminotrnsfr"/>
</dbReference>
<dbReference type="NCBIfam" id="NF005146">
    <property type="entry name" value="PRK06606.1"/>
    <property type="match status" value="1"/>
</dbReference>
<dbReference type="InterPro" id="IPR043131">
    <property type="entry name" value="BCAT-like_N"/>
</dbReference>
<dbReference type="PROSITE" id="PS00770">
    <property type="entry name" value="AA_TRANSFER_CLASS_4"/>
    <property type="match status" value="1"/>
</dbReference>
<dbReference type="UniPathway" id="UPA00048">
    <property type="reaction ID" value="UER00073"/>
</dbReference>
<dbReference type="GO" id="GO:0009097">
    <property type="term" value="P:isoleucine biosynthetic process"/>
    <property type="evidence" value="ECO:0007669"/>
    <property type="project" value="UniProtKB-UniPathway"/>
</dbReference>
<keyword evidence="7 16" id="KW-0032">Aminotransferase</keyword>
<dbReference type="EC" id="2.6.1.42" evidence="16"/>
<dbReference type="Pfam" id="PF01063">
    <property type="entry name" value="Aminotran_4"/>
    <property type="match status" value="1"/>
</dbReference>
<dbReference type="PANTHER" id="PTHR42743:SF11">
    <property type="entry name" value="AMINODEOXYCHORISMATE LYASE"/>
    <property type="match status" value="1"/>
</dbReference>
<keyword evidence="9 16" id="KW-0808">Transferase</keyword>
<dbReference type="NCBIfam" id="TIGR01122">
    <property type="entry name" value="ilvE_I"/>
    <property type="match status" value="1"/>
</dbReference>
<name>A0A4P2VPL6_9ARCH</name>
<dbReference type="InterPro" id="IPR018300">
    <property type="entry name" value="Aminotrans_IV_CS"/>
</dbReference>
<evidence type="ECO:0000256" key="15">
    <source>
        <dbReference type="RuleBase" id="RU004106"/>
    </source>
</evidence>
<evidence type="ECO:0000256" key="1">
    <source>
        <dbReference type="ARBA" id="ARBA00001933"/>
    </source>
</evidence>
<evidence type="ECO:0000256" key="11">
    <source>
        <dbReference type="ARBA" id="ARBA00023304"/>
    </source>
</evidence>
<evidence type="ECO:0000256" key="9">
    <source>
        <dbReference type="ARBA" id="ARBA00022679"/>
    </source>
</evidence>
<dbReference type="GO" id="GO:0009099">
    <property type="term" value="P:L-valine biosynthetic process"/>
    <property type="evidence" value="ECO:0007669"/>
    <property type="project" value="UniProtKB-UniPathway"/>
</dbReference>
<gene>
    <name evidence="16" type="primary">ilvE</name>
    <name evidence="17" type="ORF">NAS2_1438</name>
</gene>
<dbReference type="SUPFAM" id="SSF56752">
    <property type="entry name" value="D-aminoacid aminotransferase-like PLP-dependent enzymes"/>
    <property type="match status" value="1"/>
</dbReference>
<dbReference type="CDD" id="cd01557">
    <property type="entry name" value="BCAT_beta_family"/>
    <property type="match status" value="1"/>
</dbReference>
<evidence type="ECO:0000256" key="3">
    <source>
        <dbReference type="ARBA" id="ARBA00004824"/>
    </source>
</evidence>
<evidence type="ECO:0000256" key="8">
    <source>
        <dbReference type="ARBA" id="ARBA00022605"/>
    </source>
</evidence>
<evidence type="ECO:0000256" key="10">
    <source>
        <dbReference type="ARBA" id="ARBA00022898"/>
    </source>
</evidence>
<dbReference type="InterPro" id="IPR001544">
    <property type="entry name" value="Aminotrans_IV"/>
</dbReference>
<dbReference type="GO" id="GO:0009098">
    <property type="term" value="P:L-leucine biosynthetic process"/>
    <property type="evidence" value="ECO:0007669"/>
    <property type="project" value="UniProtKB-UniPathway"/>
</dbReference>
<organism evidence="17 18">
    <name type="scientific">Conexivisphaera calida</name>
    <dbReference type="NCBI Taxonomy" id="1874277"/>
    <lineage>
        <taxon>Archaea</taxon>
        <taxon>Nitrososphaerota</taxon>
        <taxon>Conexivisphaeria</taxon>
        <taxon>Conexivisphaerales</taxon>
        <taxon>Conexivisphaeraceae</taxon>
        <taxon>Conexivisphaera</taxon>
    </lineage>
</organism>